<keyword evidence="2" id="KW-1185">Reference proteome</keyword>
<accession>A0A563W2Z5</accession>
<dbReference type="Proteomes" id="UP000320055">
    <property type="component" value="Unassembled WGS sequence"/>
</dbReference>
<evidence type="ECO:0000313" key="2">
    <source>
        <dbReference type="Proteomes" id="UP000320055"/>
    </source>
</evidence>
<organism evidence="1 2">
    <name type="scientific">Hyella patelloides LEGE 07179</name>
    <dbReference type="NCBI Taxonomy" id="945734"/>
    <lineage>
        <taxon>Bacteria</taxon>
        <taxon>Bacillati</taxon>
        <taxon>Cyanobacteriota</taxon>
        <taxon>Cyanophyceae</taxon>
        <taxon>Pleurocapsales</taxon>
        <taxon>Hyellaceae</taxon>
        <taxon>Hyella</taxon>
    </lineage>
</organism>
<evidence type="ECO:0000313" key="1">
    <source>
        <dbReference type="EMBL" id="VEP18020.1"/>
    </source>
</evidence>
<dbReference type="EMBL" id="CAACVJ010000640">
    <property type="protein sequence ID" value="VEP18020.1"/>
    <property type="molecule type" value="Genomic_DNA"/>
</dbReference>
<proteinExistence type="predicted"/>
<reference evidence="1 2" key="1">
    <citation type="submission" date="2019-01" db="EMBL/GenBank/DDBJ databases">
        <authorList>
            <person name="Brito A."/>
        </authorList>
    </citation>
    <scope>NUCLEOTIDE SEQUENCE [LARGE SCALE GENOMIC DNA]</scope>
    <source>
        <strain evidence="1">1</strain>
    </source>
</reference>
<protein>
    <submittedName>
        <fullName evidence="1">Uncharacterized protein</fullName>
    </submittedName>
</protein>
<name>A0A563W2Z5_9CYAN</name>
<dbReference type="AlphaFoldDB" id="A0A563W2Z5"/>
<gene>
    <name evidence="1" type="ORF">H1P_6750001</name>
</gene>
<sequence length="398" mass="45969">MSHQKWSEKLQSDRKNLQHHDLEVLAIEVVETTRGEIIKFLINQLANTVGKPVQIISDHGSDLKKGIELYITENPEVIYTYDFTHQIALWLKQELSNNQKFQEFLHQCNLTRSQIQQTALSFLIPTAQRSKARYHNIELLVNWGLNVLQYWSKQDFSLISSQFIIDRETLLILREELDQTSLSKLAQNLGETASDSNSFYQLITEKIGREQCEKKGKIISQAAEVGRRKFLEKLGWLLTYEKELHIYAEILKVFDLAKKQFHQQGLHQESLQDWLELTEKFSDSPWVRASQEKVTQYLAIEAQKVPPNQTFLATSDIIESIFGKYKIFSDSSTCSEINEMILTLLLSTTKLTPDQVLQAMESIQIANVTAWSKEVFGQSMLSKRKVAFSTEENYTKVA</sequence>